<evidence type="ECO:0000313" key="1">
    <source>
        <dbReference type="EMBL" id="TYT60895.1"/>
    </source>
</evidence>
<keyword evidence="1" id="KW-0645">Protease</keyword>
<dbReference type="GO" id="GO:0004180">
    <property type="term" value="F:carboxypeptidase activity"/>
    <property type="evidence" value="ECO:0007669"/>
    <property type="project" value="UniProtKB-KW"/>
</dbReference>
<keyword evidence="1" id="KW-0378">Hydrolase</keyword>
<accession>A0A5D5AIQ4</accession>
<dbReference type="AlphaFoldDB" id="A0A5D5AIQ4"/>
<proteinExistence type="predicted"/>
<protein>
    <submittedName>
        <fullName evidence="1">Carboxypeptidase regulatory-like domain-containing protein</fullName>
    </submittedName>
</protein>
<sequence length="107" mass="12205">MRIERSLVLEGVPREVPVDTPITVCVRDRANRPVEGAIVDLGTRRVRTNARGRCEITVRSPGFWKIVAEKAPTDRVVYEPATALVRAVPRTNHRRTRVERSRKPLRV</sequence>
<comment type="caution">
    <text evidence="1">The sequence shown here is derived from an EMBL/GenBank/DDBJ whole genome shotgun (WGS) entry which is preliminary data.</text>
</comment>
<name>A0A5D5AIQ4_9EURY</name>
<dbReference type="EMBL" id="VTAW01000027">
    <property type="protein sequence ID" value="TYT60895.1"/>
    <property type="molecule type" value="Genomic_DNA"/>
</dbReference>
<keyword evidence="2" id="KW-1185">Reference proteome</keyword>
<keyword evidence="1" id="KW-0121">Carboxypeptidase</keyword>
<organism evidence="1 2">
    <name type="scientific">Natrialba swarupiae</name>
    <dbReference type="NCBI Taxonomy" id="2448032"/>
    <lineage>
        <taxon>Archaea</taxon>
        <taxon>Methanobacteriati</taxon>
        <taxon>Methanobacteriota</taxon>
        <taxon>Stenosarchaea group</taxon>
        <taxon>Halobacteria</taxon>
        <taxon>Halobacteriales</taxon>
        <taxon>Natrialbaceae</taxon>
        <taxon>Natrialba</taxon>
    </lineage>
</organism>
<evidence type="ECO:0000313" key="2">
    <source>
        <dbReference type="Proteomes" id="UP000324104"/>
    </source>
</evidence>
<dbReference type="RefSeq" id="WP_149082573.1">
    <property type="nucleotide sequence ID" value="NZ_VTAW01000027.1"/>
</dbReference>
<gene>
    <name evidence="1" type="ORF">FYC77_16385</name>
</gene>
<dbReference type="Proteomes" id="UP000324104">
    <property type="component" value="Unassembled WGS sequence"/>
</dbReference>
<reference evidence="1 2" key="1">
    <citation type="submission" date="2019-08" db="EMBL/GenBank/DDBJ databases">
        <title>Archaea genome.</title>
        <authorList>
            <person name="Kajale S."/>
            <person name="Shouche Y."/>
            <person name="Deshpande N."/>
            <person name="Sharma A."/>
        </authorList>
    </citation>
    <scope>NUCLEOTIDE SEQUENCE [LARGE SCALE GENOMIC DNA]</scope>
    <source>
        <strain evidence="1 2">ESP3B_9</strain>
    </source>
</reference>